<reference evidence="1" key="1">
    <citation type="submission" date="2021-08" db="EMBL/GenBank/DDBJ databases">
        <title>Draft genome sequence of the GABA producer Bifidobacterium adolescentis 4-2, isolated from healthy human feces.</title>
        <authorList>
            <person name="Altaib H."/>
            <person name="Niwa R."/>
            <person name="Abe M."/>
            <person name="Suzuki T."/>
        </authorList>
    </citation>
    <scope>NUCLEOTIDE SEQUENCE</scope>
    <source>
        <strain evidence="1">4-2</strain>
    </source>
</reference>
<name>A0AAN4VP58_BIFAD</name>
<gene>
    <name evidence="1" type="ORF">BIFAD42_17950</name>
</gene>
<sequence>MILEGVRLADCKLLRCGRERDDTRQLCPECEQRLLADLEWFTKNIGYLETDKMNRINKNHDANGGGGGYSDNPPLREQVFDLLYEGDEHMDSVWGTLSAFAKCLGVEYLNHDPLNVLAQRIAVKKTKQGEPACLCSTATPVYALEIRIARDKCQRLLNQGHTVSLGNCPNTDCNMPLSADETAKQVKCRGCRNVWNIQFLRTLMQDKIKHSTYTGTASDIRSKLQQAGYLVSANTLKSWAHRGKLTPVRKEGRHPIYRIADVYMLMQQTNPVDDIWGLVGKDAK</sequence>
<accession>A0AAN4VP58</accession>
<dbReference type="EMBL" id="BPPZ01000013">
    <property type="protein sequence ID" value="GJD14811.1"/>
    <property type="molecule type" value="Genomic_DNA"/>
</dbReference>
<evidence type="ECO:0008006" key="3">
    <source>
        <dbReference type="Google" id="ProtNLM"/>
    </source>
</evidence>
<organism evidence="1 2">
    <name type="scientific">Bifidobacterium adolescentis</name>
    <dbReference type="NCBI Taxonomy" id="1680"/>
    <lineage>
        <taxon>Bacteria</taxon>
        <taxon>Bacillati</taxon>
        <taxon>Actinomycetota</taxon>
        <taxon>Actinomycetes</taxon>
        <taxon>Bifidobacteriales</taxon>
        <taxon>Bifidobacteriaceae</taxon>
        <taxon>Bifidobacterium</taxon>
    </lineage>
</organism>
<evidence type="ECO:0000313" key="2">
    <source>
        <dbReference type="Proteomes" id="UP000886943"/>
    </source>
</evidence>
<dbReference type="AlphaFoldDB" id="A0AAN4VP58"/>
<evidence type="ECO:0000313" key="1">
    <source>
        <dbReference type="EMBL" id="GJD14811.1"/>
    </source>
</evidence>
<protein>
    <recommendedName>
        <fullName evidence="3">PhnA protein</fullName>
    </recommendedName>
</protein>
<proteinExistence type="predicted"/>
<dbReference type="Proteomes" id="UP000886943">
    <property type="component" value="Unassembled WGS sequence"/>
</dbReference>
<comment type="caution">
    <text evidence="1">The sequence shown here is derived from an EMBL/GenBank/DDBJ whole genome shotgun (WGS) entry which is preliminary data.</text>
</comment>